<keyword evidence="2" id="KW-1185">Reference proteome</keyword>
<evidence type="ECO:0000313" key="1">
    <source>
        <dbReference type="EMBL" id="MDE1460589.1"/>
    </source>
</evidence>
<reference evidence="1 2" key="1">
    <citation type="submission" date="2022-11" db="EMBL/GenBank/DDBJ databases">
        <title>Spartinivicinus poritis sp. nov., isolated from scleractinian coral Porites lutea.</title>
        <authorList>
            <person name="Zhang G."/>
            <person name="Cai L."/>
            <person name="Wei Q."/>
        </authorList>
    </citation>
    <scope>NUCLEOTIDE SEQUENCE [LARGE SCALE GENOMIC DNA]</scope>
    <source>
        <strain evidence="1 2">A2-2</strain>
    </source>
</reference>
<accession>A0ABT5U5X1</accession>
<protein>
    <submittedName>
        <fullName evidence="1">Uncharacterized protein</fullName>
    </submittedName>
</protein>
<sequence length="93" mass="10761">MSHSMTIDHFYSVDSLALQELYDHCAGTNWQEPQSQLQHTFQKPERFNINIDRPGMADRVSDQLEGQSERYDYLRGDPLMGAIFIDSIQQLAI</sequence>
<organism evidence="1 2">
    <name type="scientific">Spartinivicinus poritis</name>
    <dbReference type="NCBI Taxonomy" id="2994640"/>
    <lineage>
        <taxon>Bacteria</taxon>
        <taxon>Pseudomonadati</taxon>
        <taxon>Pseudomonadota</taxon>
        <taxon>Gammaproteobacteria</taxon>
        <taxon>Oceanospirillales</taxon>
        <taxon>Zooshikellaceae</taxon>
        <taxon>Spartinivicinus</taxon>
    </lineage>
</organism>
<evidence type="ECO:0000313" key="2">
    <source>
        <dbReference type="Proteomes" id="UP001528823"/>
    </source>
</evidence>
<name>A0ABT5U5X1_9GAMM</name>
<dbReference type="Proteomes" id="UP001528823">
    <property type="component" value="Unassembled WGS sequence"/>
</dbReference>
<proteinExistence type="predicted"/>
<dbReference type="EMBL" id="JAPMOU010000001">
    <property type="protein sequence ID" value="MDE1460589.1"/>
    <property type="molecule type" value="Genomic_DNA"/>
</dbReference>
<gene>
    <name evidence="1" type="ORF">ORQ98_01290</name>
</gene>
<comment type="caution">
    <text evidence="1">The sequence shown here is derived from an EMBL/GenBank/DDBJ whole genome shotgun (WGS) entry which is preliminary data.</text>
</comment>
<dbReference type="RefSeq" id="WP_274686961.1">
    <property type="nucleotide sequence ID" value="NZ_JAPMOU010000001.1"/>
</dbReference>